<gene>
    <name evidence="1" type="ORF">UFOVP1597_8</name>
</gene>
<reference evidence="1" key="1">
    <citation type="submission" date="2020-05" db="EMBL/GenBank/DDBJ databases">
        <authorList>
            <person name="Chiriac C."/>
            <person name="Salcher M."/>
            <person name="Ghai R."/>
            <person name="Kavagutti S V."/>
        </authorList>
    </citation>
    <scope>NUCLEOTIDE SEQUENCE</scope>
</reference>
<proteinExistence type="predicted"/>
<organism evidence="1">
    <name type="scientific">uncultured Caudovirales phage</name>
    <dbReference type="NCBI Taxonomy" id="2100421"/>
    <lineage>
        <taxon>Viruses</taxon>
        <taxon>Duplodnaviria</taxon>
        <taxon>Heunggongvirae</taxon>
        <taxon>Uroviricota</taxon>
        <taxon>Caudoviricetes</taxon>
        <taxon>Peduoviridae</taxon>
        <taxon>Maltschvirus</taxon>
        <taxon>Maltschvirus maltsch</taxon>
    </lineage>
</organism>
<sequence length="158" mass="18219">MKKHLKESLKVLLFSCFITQSGGTSLLEMEDNSKTLSSLRVSDSDDERVECIEQFSSFPTIDEKDRYEPKDENNLTIEDVVSLIHNGSFFYDKSGKYFETLQGTLKSVKEEGKCEFSKDCMVFVCEELGYHYASEGEKDKSEAMLELSKNYRNCFLDY</sequence>
<name>A0A6J5SS62_9CAUD</name>
<evidence type="ECO:0000313" key="1">
    <source>
        <dbReference type="EMBL" id="CAB4218273.1"/>
    </source>
</evidence>
<accession>A0A6J5SS62</accession>
<protein>
    <submittedName>
        <fullName evidence="1">Uncharacterized protein</fullName>
    </submittedName>
</protein>
<dbReference type="EMBL" id="LR797461">
    <property type="protein sequence ID" value="CAB4218273.1"/>
    <property type="molecule type" value="Genomic_DNA"/>
</dbReference>